<sequence>MKIQNCLCAGALSLAVVSAAHGAEISNRKMAWAHHTPWHTPFNTSLTAINYYNFPLQDSTGSDLEDWKREFALAGAQGIDGFFPDLVADKGGGPTAFVDALHTMLKAAEGTDFQIGACLDVKTTVDQQVKELARMLDLFGKHPNYPQWNGRPVVNFYTYLSWTPEELAEIRAGMKAAGHDIFLIGNIGVGYERRSFDDLRPYVEQADMIYSFGAGEIDGTTMRSKVELYERLAAACGKELMTTVYPGYYGAWLNGRNDFYQVHCGFDQAHHSFEAANTPKAKFLHYTTWNDHDETSLLPMVFTPANPLITRAYTARFKGESTVTGEPEVVFACHREELPGTLLRFEAMTLPTLEKGGVAVSGRLLDAAGKTVAVLPEKRLDGADFDRTEWLVPSAGFAANPFVTPEFTVAGRTVRLPQVFLVSGWHQNAVTVKTAASRIVMPESELRLRREDGRLRVSGRYDSPAELKRVSLWRNDRPIAVILPETEGKVLLNLCVSSRPDFTVAPEGGEIVAAVRKFGENPSKHFRWNAAGLASSANQSWTPVALTVAGEPGLKLRFSVAGGEPLTLSAGELAQRERVEYGGAVISLSPADGTMQNRAMLNRKEGAFDFFLFDRDPRRRDCYLLHFETVDGRSGWSAPLYPFAGDVAPVPAKLVETATNLETPSGATGWKGRGEYLAKTVPFRTPKLREAAVSPLSIRGGHWDFENDGRDAYGDMPVVIPESMFADGAGAEGRALRFSGKESVKMRLRTYPVGASTVEFLIRPEGKREEAQGVITRSGWSDAVNIYLLPDGRIEAVRDGSEEFKTEKAVSRVPLPDGRWSRVRVVCDNAALRIYFDGKCVGEEKVSPQRSYGNCTWYLGKGDKRSGNFTGMLDALTVFGAAFAPGDPQEPEFRKSERFRPILPPGAPEAEEAGAVTGSWNFPGNLERRAATGVPAFSEERLKNPVLIGDDTLLLGPGANTVTVPAGGVALADNTMLTVRLRRFDRAEPKKAWYALLVSIGNGERKSVNFNFGSGDEVMISANEPEWKIKTGHHKLTLPAELKIAKRNGLLIFMVNDKVVYKTGDDPEKPYAFLSFSTSSPNRDDAAIVQLDAPVLRRLR</sequence>
<name>A0A844G933_9BACT</name>
<reference evidence="2 3" key="1">
    <citation type="submission" date="2019-08" db="EMBL/GenBank/DDBJ databases">
        <title>In-depth cultivation of the pig gut microbiome towards novel bacterial diversity and tailored functional studies.</title>
        <authorList>
            <person name="Wylensek D."/>
            <person name="Hitch T.C.A."/>
            <person name="Clavel T."/>
        </authorList>
    </citation>
    <scope>NUCLEOTIDE SEQUENCE [LARGE SCALE GENOMIC DNA]</scope>
    <source>
        <strain evidence="2 3">BBE-744-WT-12</strain>
    </source>
</reference>
<protein>
    <submittedName>
        <fullName evidence="2">Laminin G</fullName>
    </submittedName>
</protein>
<dbReference type="Proteomes" id="UP000435649">
    <property type="component" value="Unassembled WGS sequence"/>
</dbReference>
<dbReference type="Gene3D" id="3.20.20.80">
    <property type="entry name" value="Glycosidases"/>
    <property type="match status" value="1"/>
</dbReference>
<accession>A0A844G933</accession>
<evidence type="ECO:0000313" key="3">
    <source>
        <dbReference type="Proteomes" id="UP000435649"/>
    </source>
</evidence>
<dbReference type="CDD" id="cd11577">
    <property type="entry name" value="GH71"/>
    <property type="match status" value="1"/>
</dbReference>
<proteinExistence type="predicted"/>
<feature type="chain" id="PRO_5032399502" evidence="1">
    <location>
        <begin position="23"/>
        <end position="1100"/>
    </location>
</feature>
<evidence type="ECO:0000313" key="2">
    <source>
        <dbReference type="EMBL" id="MST98918.1"/>
    </source>
</evidence>
<dbReference type="InterPro" id="IPR005197">
    <property type="entry name" value="Glyco_hydro_71"/>
</dbReference>
<dbReference type="EMBL" id="VUNS01000025">
    <property type="protein sequence ID" value="MST98918.1"/>
    <property type="molecule type" value="Genomic_DNA"/>
</dbReference>
<gene>
    <name evidence="2" type="ORF">FYJ85_17935</name>
</gene>
<organism evidence="2 3">
    <name type="scientific">Victivallis lenta</name>
    <dbReference type="NCBI Taxonomy" id="2606640"/>
    <lineage>
        <taxon>Bacteria</taxon>
        <taxon>Pseudomonadati</taxon>
        <taxon>Lentisphaerota</taxon>
        <taxon>Lentisphaeria</taxon>
        <taxon>Victivallales</taxon>
        <taxon>Victivallaceae</taxon>
        <taxon>Victivallis</taxon>
    </lineage>
</organism>
<dbReference type="SUPFAM" id="SSF49899">
    <property type="entry name" value="Concanavalin A-like lectins/glucanases"/>
    <property type="match status" value="1"/>
</dbReference>
<dbReference type="GO" id="GO:0051118">
    <property type="term" value="F:glucan endo-1,3-alpha-glucosidase activity"/>
    <property type="evidence" value="ECO:0007669"/>
    <property type="project" value="InterPro"/>
</dbReference>
<dbReference type="RefSeq" id="WP_154419962.1">
    <property type="nucleotide sequence ID" value="NZ_VUNS01000025.1"/>
</dbReference>
<dbReference type="Pfam" id="PF13385">
    <property type="entry name" value="Laminin_G_3"/>
    <property type="match status" value="1"/>
</dbReference>
<keyword evidence="1" id="KW-0732">Signal</keyword>
<keyword evidence="3" id="KW-1185">Reference proteome</keyword>
<dbReference type="AlphaFoldDB" id="A0A844G933"/>
<comment type="caution">
    <text evidence="2">The sequence shown here is derived from an EMBL/GenBank/DDBJ whole genome shotgun (WGS) entry which is preliminary data.</text>
</comment>
<dbReference type="InterPro" id="IPR013320">
    <property type="entry name" value="ConA-like_dom_sf"/>
</dbReference>
<dbReference type="Pfam" id="PF03659">
    <property type="entry name" value="Glyco_hydro_71"/>
    <property type="match status" value="1"/>
</dbReference>
<dbReference type="Gene3D" id="2.60.120.200">
    <property type="match status" value="1"/>
</dbReference>
<evidence type="ECO:0000256" key="1">
    <source>
        <dbReference type="SAM" id="SignalP"/>
    </source>
</evidence>
<feature type="signal peptide" evidence="1">
    <location>
        <begin position="1"/>
        <end position="22"/>
    </location>
</feature>